<feature type="transmembrane region" description="Helical" evidence="5">
    <location>
        <begin position="181"/>
        <end position="200"/>
    </location>
</feature>
<keyword evidence="3 5" id="KW-1133">Transmembrane helix</keyword>
<reference evidence="6 7" key="1">
    <citation type="submission" date="2019-11" db="EMBL/GenBank/DDBJ databases">
        <title>Draft genome of Amycolatopsis RM579.</title>
        <authorList>
            <person name="Duangmal K."/>
            <person name="Mingma R."/>
        </authorList>
    </citation>
    <scope>NUCLEOTIDE SEQUENCE [LARGE SCALE GENOMIC DNA]</scope>
    <source>
        <strain evidence="6 7">RM579</strain>
    </source>
</reference>
<dbReference type="Gene3D" id="1.10.357.140">
    <property type="entry name" value="UbiA prenyltransferase"/>
    <property type="match status" value="1"/>
</dbReference>
<sequence length="309" mass="32512">MSGQVTYRRRDIAAVHRLQGPLIVAYLCYSVWGAAYAAPQLRDLAAAPVIATAIANALLLVAGLALNTVIDLDGDRNDNDKTALVGAAVRVGPVRLWQWVIIEGVTGLALAGAVTAITGRWLPAAAALLTAGAHWSYNWGPPPRHRGFKHRGFFGAAVFGTATGTLPCLLAAGALPSTLPASVWLIFVSLGVYSTGRTAWWSVPDIEADRAAGAGTPSGQHGVARTIARSTLIMFAGSLGLAAGFAWRYGPWWACAAVIHLAVLVIALGPILRAQRQTPAVMAWLRKRLLFVVVVGEVLILAVAVTHLV</sequence>
<comment type="subcellular location">
    <subcellularLocation>
        <location evidence="1">Membrane</location>
        <topology evidence="1">Multi-pass membrane protein</topology>
    </subcellularLocation>
</comment>
<accession>A0A6N7YPW0</accession>
<proteinExistence type="predicted"/>
<evidence type="ECO:0000313" key="6">
    <source>
        <dbReference type="EMBL" id="MTD54042.1"/>
    </source>
</evidence>
<keyword evidence="4 5" id="KW-0472">Membrane</keyword>
<evidence type="ECO:0000256" key="3">
    <source>
        <dbReference type="ARBA" id="ARBA00022989"/>
    </source>
</evidence>
<evidence type="ECO:0000256" key="2">
    <source>
        <dbReference type="ARBA" id="ARBA00022692"/>
    </source>
</evidence>
<feature type="transmembrane region" description="Helical" evidence="5">
    <location>
        <begin position="227"/>
        <end position="245"/>
    </location>
</feature>
<evidence type="ECO:0000256" key="5">
    <source>
        <dbReference type="SAM" id="Phobius"/>
    </source>
</evidence>
<evidence type="ECO:0000313" key="7">
    <source>
        <dbReference type="Proteomes" id="UP000440096"/>
    </source>
</evidence>
<dbReference type="InterPro" id="IPR000537">
    <property type="entry name" value="UbiA_prenyltransferase"/>
</dbReference>
<feature type="transmembrane region" description="Helical" evidence="5">
    <location>
        <begin position="152"/>
        <end position="175"/>
    </location>
</feature>
<gene>
    <name evidence="6" type="ORF">GKO32_08620</name>
</gene>
<feature type="transmembrane region" description="Helical" evidence="5">
    <location>
        <begin position="289"/>
        <end position="308"/>
    </location>
</feature>
<feature type="transmembrane region" description="Helical" evidence="5">
    <location>
        <begin position="44"/>
        <end position="66"/>
    </location>
</feature>
<dbReference type="EMBL" id="WMBA01000009">
    <property type="protein sequence ID" value="MTD54042.1"/>
    <property type="molecule type" value="Genomic_DNA"/>
</dbReference>
<keyword evidence="2 5" id="KW-0812">Transmembrane</keyword>
<dbReference type="RefSeq" id="WP_154756271.1">
    <property type="nucleotide sequence ID" value="NZ_WMBA01000009.1"/>
</dbReference>
<dbReference type="Proteomes" id="UP000440096">
    <property type="component" value="Unassembled WGS sequence"/>
</dbReference>
<evidence type="ECO:0000256" key="1">
    <source>
        <dbReference type="ARBA" id="ARBA00004141"/>
    </source>
</evidence>
<dbReference type="OrthoDB" id="3616905at2"/>
<dbReference type="GO" id="GO:0016765">
    <property type="term" value="F:transferase activity, transferring alkyl or aryl (other than methyl) groups"/>
    <property type="evidence" value="ECO:0007669"/>
    <property type="project" value="InterPro"/>
</dbReference>
<evidence type="ECO:0008006" key="8">
    <source>
        <dbReference type="Google" id="ProtNLM"/>
    </source>
</evidence>
<evidence type="ECO:0000256" key="4">
    <source>
        <dbReference type="ARBA" id="ARBA00023136"/>
    </source>
</evidence>
<feature type="transmembrane region" description="Helical" evidence="5">
    <location>
        <begin position="251"/>
        <end position="269"/>
    </location>
</feature>
<name>A0A6N7YPW0_9PSEU</name>
<dbReference type="GO" id="GO:0016020">
    <property type="term" value="C:membrane"/>
    <property type="evidence" value="ECO:0007669"/>
    <property type="project" value="UniProtKB-SubCell"/>
</dbReference>
<dbReference type="AlphaFoldDB" id="A0A6N7YPW0"/>
<dbReference type="InterPro" id="IPR044878">
    <property type="entry name" value="UbiA_sf"/>
</dbReference>
<protein>
    <recommendedName>
        <fullName evidence="8">Prenyltransferase</fullName>
    </recommendedName>
</protein>
<dbReference type="Pfam" id="PF01040">
    <property type="entry name" value="UbiA"/>
    <property type="match status" value="1"/>
</dbReference>
<keyword evidence="7" id="KW-1185">Reference proteome</keyword>
<comment type="caution">
    <text evidence="6">The sequence shown here is derived from an EMBL/GenBank/DDBJ whole genome shotgun (WGS) entry which is preliminary data.</text>
</comment>
<organism evidence="6 7">
    <name type="scientific">Amycolatopsis pithecellobii</name>
    <dbReference type="NCBI Taxonomy" id="664692"/>
    <lineage>
        <taxon>Bacteria</taxon>
        <taxon>Bacillati</taxon>
        <taxon>Actinomycetota</taxon>
        <taxon>Actinomycetes</taxon>
        <taxon>Pseudonocardiales</taxon>
        <taxon>Pseudonocardiaceae</taxon>
        <taxon>Amycolatopsis</taxon>
    </lineage>
</organism>
<feature type="transmembrane region" description="Helical" evidence="5">
    <location>
        <begin position="20"/>
        <end position="38"/>
    </location>
</feature>